<keyword evidence="2" id="KW-1185">Reference proteome</keyword>
<dbReference type="Proteomes" id="UP000314294">
    <property type="component" value="Unassembled WGS sequence"/>
</dbReference>
<organism evidence="1 2">
    <name type="scientific">Liparis tanakae</name>
    <name type="common">Tanaka's snailfish</name>
    <dbReference type="NCBI Taxonomy" id="230148"/>
    <lineage>
        <taxon>Eukaryota</taxon>
        <taxon>Metazoa</taxon>
        <taxon>Chordata</taxon>
        <taxon>Craniata</taxon>
        <taxon>Vertebrata</taxon>
        <taxon>Euteleostomi</taxon>
        <taxon>Actinopterygii</taxon>
        <taxon>Neopterygii</taxon>
        <taxon>Teleostei</taxon>
        <taxon>Neoteleostei</taxon>
        <taxon>Acanthomorphata</taxon>
        <taxon>Eupercaria</taxon>
        <taxon>Perciformes</taxon>
        <taxon>Cottioidei</taxon>
        <taxon>Cottales</taxon>
        <taxon>Liparidae</taxon>
        <taxon>Liparis</taxon>
    </lineage>
</organism>
<gene>
    <name evidence="1" type="ORF">EYF80_005650</name>
</gene>
<reference evidence="1 2" key="1">
    <citation type="submission" date="2019-03" db="EMBL/GenBank/DDBJ databases">
        <title>First draft genome of Liparis tanakae, snailfish: a comprehensive survey of snailfish specific genes.</title>
        <authorList>
            <person name="Kim W."/>
            <person name="Song I."/>
            <person name="Jeong J.-H."/>
            <person name="Kim D."/>
            <person name="Kim S."/>
            <person name="Ryu S."/>
            <person name="Song J.Y."/>
            <person name="Lee S.K."/>
        </authorList>
    </citation>
    <scope>NUCLEOTIDE SEQUENCE [LARGE SCALE GENOMIC DNA]</scope>
    <source>
        <tissue evidence="1">Muscle</tissue>
    </source>
</reference>
<comment type="caution">
    <text evidence="1">The sequence shown here is derived from an EMBL/GenBank/DDBJ whole genome shotgun (WGS) entry which is preliminary data.</text>
</comment>
<sequence length="115" mass="12723">MAAVEGVFIRMEGCNSAEQRRVALLLSISHLRSEDPEATAFRSGEREHRVLANQHQIVSQTGSDGPMCQEARRSLRGEEVQRGAGGEDRCEANFTLRLSRAGQRKYARRGPASLV</sequence>
<accession>A0A4Z2J2H5</accession>
<proteinExistence type="predicted"/>
<protein>
    <submittedName>
        <fullName evidence="1">Uncharacterized protein</fullName>
    </submittedName>
</protein>
<name>A0A4Z2J2H5_9TELE</name>
<evidence type="ECO:0000313" key="1">
    <source>
        <dbReference type="EMBL" id="TNN84044.1"/>
    </source>
</evidence>
<evidence type="ECO:0000313" key="2">
    <source>
        <dbReference type="Proteomes" id="UP000314294"/>
    </source>
</evidence>
<dbReference type="EMBL" id="SRLO01000029">
    <property type="protein sequence ID" value="TNN84044.1"/>
    <property type="molecule type" value="Genomic_DNA"/>
</dbReference>
<dbReference type="AlphaFoldDB" id="A0A4Z2J2H5"/>